<name>A0A7G6YBL6_9MICO</name>
<evidence type="ECO:0000313" key="2">
    <source>
        <dbReference type="EMBL" id="QNE35881.1"/>
    </source>
</evidence>
<proteinExistence type="predicted"/>
<dbReference type="KEGG" id="lse:F1C12_12585"/>
<accession>A0A7G6YBL6</accession>
<evidence type="ECO:0000313" key="3">
    <source>
        <dbReference type="Proteomes" id="UP000515511"/>
    </source>
</evidence>
<organism evidence="2 3">
    <name type="scientific">Leifsonia shinshuensis</name>
    <dbReference type="NCBI Taxonomy" id="150026"/>
    <lineage>
        <taxon>Bacteria</taxon>
        <taxon>Bacillati</taxon>
        <taxon>Actinomycetota</taxon>
        <taxon>Actinomycetes</taxon>
        <taxon>Micrococcales</taxon>
        <taxon>Microbacteriaceae</taxon>
        <taxon>Leifsonia</taxon>
    </lineage>
</organism>
<dbReference type="GO" id="GO:0006310">
    <property type="term" value="P:DNA recombination"/>
    <property type="evidence" value="ECO:0007669"/>
    <property type="project" value="UniProtKB-KW"/>
</dbReference>
<dbReference type="InterPro" id="IPR013762">
    <property type="entry name" value="Integrase-like_cat_sf"/>
</dbReference>
<dbReference type="Proteomes" id="UP000515511">
    <property type="component" value="Chromosome"/>
</dbReference>
<sequence length="284" mass="32014">MTSPEFRPKLPPEVWQRVHQFVLSAVFDARGLSGYSDREYLIVVTKLAVWMTTRAGLPLDREIAFDPHTIDRFVMDGLPQYTKAGKGTMRSRLRRLSEALLPDLEDPARERPLGKSHPGSPYTDAEITTFTSWAHALPRRIGLNATRLLALGFGAGLIGTEFGHIQVSDLLVEDDAVTVRVSGDREREIPVFPQWTRPLRDCARTDPPDAWVFRDGRETIHRNVVTNFVEKHPPQVPLQARRMRATWIVAQLNAGTRLVPLLRMAGLGSAEPLDKYLPFVHEGL</sequence>
<evidence type="ECO:0000256" key="1">
    <source>
        <dbReference type="ARBA" id="ARBA00023172"/>
    </source>
</evidence>
<dbReference type="RefSeq" id="WP_185275349.1">
    <property type="nucleotide sequence ID" value="NZ_CP043641.1"/>
</dbReference>
<dbReference type="Gene3D" id="1.10.443.10">
    <property type="entry name" value="Intergrase catalytic core"/>
    <property type="match status" value="1"/>
</dbReference>
<protein>
    <recommendedName>
        <fullName evidence="4">Site-specific integrase</fullName>
    </recommendedName>
</protein>
<dbReference type="SUPFAM" id="SSF56349">
    <property type="entry name" value="DNA breaking-rejoining enzymes"/>
    <property type="match status" value="1"/>
</dbReference>
<dbReference type="AlphaFoldDB" id="A0A7G6YBL6"/>
<dbReference type="GO" id="GO:0015074">
    <property type="term" value="P:DNA integration"/>
    <property type="evidence" value="ECO:0007669"/>
    <property type="project" value="InterPro"/>
</dbReference>
<evidence type="ECO:0008006" key="4">
    <source>
        <dbReference type="Google" id="ProtNLM"/>
    </source>
</evidence>
<reference evidence="3" key="1">
    <citation type="submission" date="2019-09" db="EMBL/GenBank/DDBJ databases">
        <title>Antimicrobial potential of Antarctic Bacteria.</title>
        <authorList>
            <person name="Benaud N."/>
            <person name="Edwards R.J."/>
            <person name="Ferrari B.C."/>
        </authorList>
    </citation>
    <scope>NUCLEOTIDE SEQUENCE [LARGE SCALE GENOMIC DNA]</scope>
    <source>
        <strain evidence="3">INR9</strain>
    </source>
</reference>
<dbReference type="GO" id="GO:0003677">
    <property type="term" value="F:DNA binding"/>
    <property type="evidence" value="ECO:0007669"/>
    <property type="project" value="InterPro"/>
</dbReference>
<keyword evidence="1" id="KW-0233">DNA recombination</keyword>
<dbReference type="InterPro" id="IPR011010">
    <property type="entry name" value="DNA_brk_join_enz"/>
</dbReference>
<dbReference type="EMBL" id="CP043641">
    <property type="protein sequence ID" value="QNE35881.1"/>
    <property type="molecule type" value="Genomic_DNA"/>
</dbReference>
<gene>
    <name evidence="2" type="ORF">F1C12_12585</name>
</gene>